<proteinExistence type="predicted"/>
<accession>A0ABS5ZJM9</accession>
<sequence length="191" mass="21915">MTITAVLDANVLYPLKLRGMLLWVAHLGGFAPVWSDIIQDEWTRNLKKNNPDIDIKKLEKSCYQMNQGFPFSNIAGDEITTFISKVPELPDPDDKHVVAAALASEANYIVTYNLKDFPNRLLNPLGIQALKPDNFFQLLSEQQPQIVYEGIEAARKRWKNPPFSIDELLFWMQNNKLTRLSTFLETFKTSK</sequence>
<dbReference type="Pfam" id="PF13470">
    <property type="entry name" value="PIN_3"/>
    <property type="match status" value="1"/>
</dbReference>
<name>A0ABS5ZJM9_9GAMM</name>
<dbReference type="EMBL" id="JAGSOY010000135">
    <property type="protein sequence ID" value="MBU2714018.1"/>
    <property type="molecule type" value="Genomic_DNA"/>
</dbReference>
<comment type="caution">
    <text evidence="3">The sequence shown here is derived from an EMBL/GenBank/DDBJ whole genome shotgun (WGS) entry which is preliminary data.</text>
</comment>
<protein>
    <submittedName>
        <fullName evidence="3">PIN domain-containing protein</fullName>
    </submittedName>
</protein>
<dbReference type="InterPro" id="IPR058652">
    <property type="entry name" value="VapC50_C"/>
</dbReference>
<evidence type="ECO:0000259" key="2">
    <source>
        <dbReference type="Pfam" id="PF26343"/>
    </source>
</evidence>
<keyword evidence="4" id="KW-1185">Reference proteome</keyword>
<gene>
    <name evidence="3" type="ORF">KCG35_23495</name>
</gene>
<organism evidence="3 4">
    <name type="scientific">Zooshikella harenae</name>
    <dbReference type="NCBI Taxonomy" id="2827238"/>
    <lineage>
        <taxon>Bacteria</taxon>
        <taxon>Pseudomonadati</taxon>
        <taxon>Pseudomonadota</taxon>
        <taxon>Gammaproteobacteria</taxon>
        <taxon>Oceanospirillales</taxon>
        <taxon>Zooshikellaceae</taxon>
        <taxon>Zooshikella</taxon>
    </lineage>
</organism>
<feature type="domain" description="PIN" evidence="1">
    <location>
        <begin position="5"/>
        <end position="114"/>
    </location>
</feature>
<evidence type="ECO:0000313" key="3">
    <source>
        <dbReference type="EMBL" id="MBU2714018.1"/>
    </source>
</evidence>
<dbReference type="Proteomes" id="UP000690515">
    <property type="component" value="Unassembled WGS sequence"/>
</dbReference>
<feature type="domain" description="VapC50 C-terminal" evidence="2">
    <location>
        <begin position="132"/>
        <end position="183"/>
    </location>
</feature>
<evidence type="ECO:0000259" key="1">
    <source>
        <dbReference type="Pfam" id="PF13470"/>
    </source>
</evidence>
<dbReference type="InterPro" id="IPR002716">
    <property type="entry name" value="PIN_dom"/>
</dbReference>
<dbReference type="Pfam" id="PF26343">
    <property type="entry name" value="VapC50_C"/>
    <property type="match status" value="1"/>
</dbReference>
<evidence type="ECO:0000313" key="4">
    <source>
        <dbReference type="Proteomes" id="UP000690515"/>
    </source>
</evidence>
<reference evidence="3 4" key="1">
    <citation type="submission" date="2021-04" db="EMBL/GenBank/DDBJ databases">
        <authorList>
            <person name="Pira H."/>
            <person name="Risdian C."/>
            <person name="Wink J."/>
        </authorList>
    </citation>
    <scope>NUCLEOTIDE SEQUENCE [LARGE SCALE GENOMIC DNA]</scope>
    <source>
        <strain evidence="3 4">WH53</strain>
    </source>
</reference>
<dbReference type="RefSeq" id="WP_215822290.1">
    <property type="nucleotide sequence ID" value="NZ_JAGSOY010000135.1"/>
</dbReference>